<keyword evidence="5" id="KW-0539">Nucleus</keyword>
<feature type="domain" description="Transcription initiation factor IIA gamma subunit C-terminal" evidence="8">
    <location>
        <begin position="352"/>
        <end position="388"/>
    </location>
</feature>
<dbReference type="PANTHER" id="PTHR10966">
    <property type="entry name" value="TRANSCRIPTION INITIATION FACTOR IIA SUBUNIT 2"/>
    <property type="match status" value="1"/>
</dbReference>
<reference evidence="9 10" key="2">
    <citation type="submission" date="2018-11" db="EMBL/GenBank/DDBJ databases">
        <authorList>
            <consortium name="Pathogen Informatics"/>
        </authorList>
    </citation>
    <scope>NUCLEOTIDE SEQUENCE [LARGE SCALE GENOMIC DNA]</scope>
    <source>
        <strain evidence="9 10">Costa Rica</strain>
    </source>
</reference>
<dbReference type="InterPro" id="IPR001680">
    <property type="entry name" value="WD40_rpt"/>
</dbReference>
<dbReference type="InterPro" id="IPR009083">
    <property type="entry name" value="TFIIA_a-hlx"/>
</dbReference>
<dbReference type="SUPFAM" id="SSF47396">
    <property type="entry name" value="Transcription factor IIA (TFIIA), alpha-helical domain"/>
    <property type="match status" value="2"/>
</dbReference>
<evidence type="ECO:0000256" key="4">
    <source>
        <dbReference type="ARBA" id="ARBA00023163"/>
    </source>
</evidence>
<dbReference type="InterPro" id="IPR003194">
    <property type="entry name" value="TFIIA_gsu"/>
</dbReference>
<dbReference type="Gene3D" id="2.30.18.10">
    <property type="entry name" value="Transcription factor IIA (TFIIA), beta-barrel domain"/>
    <property type="match status" value="2"/>
</dbReference>
<evidence type="ECO:0000313" key="11">
    <source>
        <dbReference type="WBParaSite" id="ACOC_0000937901-mRNA-1"/>
    </source>
</evidence>
<keyword evidence="3" id="KW-0805">Transcription regulation</keyword>
<dbReference type="CDD" id="cd10145">
    <property type="entry name" value="TFIIA_gamma_N"/>
    <property type="match status" value="2"/>
</dbReference>
<dbReference type="GO" id="GO:0006367">
    <property type="term" value="P:transcription initiation at RNA polymerase II promoter"/>
    <property type="evidence" value="ECO:0007669"/>
    <property type="project" value="InterPro"/>
</dbReference>
<evidence type="ECO:0000256" key="5">
    <source>
        <dbReference type="ARBA" id="ARBA00023242"/>
    </source>
</evidence>
<keyword evidence="10" id="KW-1185">Reference proteome</keyword>
<dbReference type="OMA" id="FSIDDCE"/>
<evidence type="ECO:0000259" key="8">
    <source>
        <dbReference type="Pfam" id="PF02751"/>
    </source>
</evidence>
<dbReference type="InterPro" id="IPR009088">
    <property type="entry name" value="TFIIA_b-brl"/>
</dbReference>
<name>A0A158PJY7_ANGCS</name>
<dbReference type="OrthoDB" id="10261640at2759"/>
<keyword evidence="4" id="KW-0804">Transcription</keyword>
<evidence type="ECO:0000256" key="6">
    <source>
        <dbReference type="SAM" id="MobiDB-lite"/>
    </source>
</evidence>
<dbReference type="InterPro" id="IPR015943">
    <property type="entry name" value="WD40/YVTN_repeat-like_dom_sf"/>
</dbReference>
<proteinExistence type="inferred from homology"/>
<gene>
    <name evidence="9" type="ORF">ACOC_LOCUS9380</name>
</gene>
<dbReference type="FunFam" id="1.10.287.190:FF:000001">
    <property type="entry name" value="Transcription initiation factor IIA subunit 2"/>
    <property type="match status" value="2"/>
</dbReference>
<dbReference type="InterPro" id="IPR015872">
    <property type="entry name" value="TFIIA_gsu_N"/>
</dbReference>
<feature type="domain" description="Transcription initiation factor IIA gamma subunit C-terminal" evidence="8">
    <location>
        <begin position="452"/>
        <end position="494"/>
    </location>
</feature>
<dbReference type="Gene3D" id="2.130.10.10">
    <property type="entry name" value="YVTN repeat-like/Quinoprotein amine dehydrogenase"/>
    <property type="match status" value="1"/>
</dbReference>
<dbReference type="InterPro" id="IPR015871">
    <property type="entry name" value="TFIIA_gsu_C"/>
</dbReference>
<dbReference type="SUPFAM" id="SSF50978">
    <property type="entry name" value="WD40 repeat-like"/>
    <property type="match status" value="1"/>
</dbReference>
<feature type="domain" description="Transcription initiation factor IIA gamma subunit N-terminal" evidence="7">
    <location>
        <begin position="394"/>
        <end position="439"/>
    </location>
</feature>
<comment type="subcellular location">
    <subcellularLocation>
        <location evidence="1">Nucleus</location>
    </subcellularLocation>
</comment>
<protein>
    <submittedName>
        <fullName evidence="11">WD_REPEATS_REGION domain-containing protein</fullName>
    </submittedName>
</protein>
<sequence length="507" mass="56530">MDDEETVEQVFECNELPKLSDEQYSNDDEDQQSTSNFSDVGPCDVIDDSSCALQAHEQDCFSLAVIAERWLASGGEDDVAYLWDNQVSDSVPVLRIDHEDSVTHVAFNNAQSLLSTGDMSGKIIVTQLSELNTRAKINDCNDLEWMCWHNTNDILFAGDKDGIIWMWLIGPGGVAQSKVAYDLTYISNKIKVYSGNGSPCTAGDLLPDGKRLLAGYADGAAIVRALWSMESNIPFLCVGSVDGFVRIFDARDGSLHKELGNGPDEVLDMVLLGSNPLRLMTAGSGGTIRMTYYQMYRNTTLGEALQKTLDDLVHEQMIPPQLAVKVLAIYDKAINKALAQKAKNKIYFKAEKLRAYRHCDNVWTFLMERVDFRDSIRVARVKFVACDGSAKMAYVMYRETTLGTALSRTLDEFVEEGLITRPLAMKVLTTFDKNINKALAFRVKNKVQFKADKLVTYRYCDNVWTFVIDGIEFRDIHRSIDRTVDRVKIVACDGRAPGLAGTTTGTL</sequence>
<dbReference type="FunFam" id="2.30.18.10:FF:000001">
    <property type="entry name" value="Transcription initiation factor IIA subunit 2"/>
    <property type="match status" value="1"/>
</dbReference>
<dbReference type="AlphaFoldDB" id="A0A158PJY7"/>
<feature type="region of interest" description="Disordered" evidence="6">
    <location>
        <begin position="18"/>
        <end position="39"/>
    </location>
</feature>
<evidence type="ECO:0000256" key="2">
    <source>
        <dbReference type="ARBA" id="ARBA00007675"/>
    </source>
</evidence>
<evidence type="ECO:0000256" key="1">
    <source>
        <dbReference type="ARBA" id="ARBA00004123"/>
    </source>
</evidence>
<evidence type="ECO:0000313" key="10">
    <source>
        <dbReference type="Proteomes" id="UP000267027"/>
    </source>
</evidence>
<organism evidence="11">
    <name type="scientific">Angiostrongylus costaricensis</name>
    <name type="common">Nematode worm</name>
    <dbReference type="NCBI Taxonomy" id="334426"/>
    <lineage>
        <taxon>Eukaryota</taxon>
        <taxon>Metazoa</taxon>
        <taxon>Ecdysozoa</taxon>
        <taxon>Nematoda</taxon>
        <taxon>Chromadorea</taxon>
        <taxon>Rhabditida</taxon>
        <taxon>Rhabditina</taxon>
        <taxon>Rhabditomorpha</taxon>
        <taxon>Strongyloidea</taxon>
        <taxon>Metastrongylidae</taxon>
        <taxon>Angiostrongylus</taxon>
    </lineage>
</organism>
<dbReference type="Pfam" id="PF02268">
    <property type="entry name" value="TFIIA_gamma_N"/>
    <property type="match status" value="2"/>
</dbReference>
<dbReference type="Gene3D" id="1.10.287.190">
    <property type="entry name" value="Transcription factor IIA gamma subunit, alpha-helical domain"/>
    <property type="match status" value="2"/>
</dbReference>
<evidence type="ECO:0000259" key="7">
    <source>
        <dbReference type="Pfam" id="PF02268"/>
    </source>
</evidence>
<dbReference type="EMBL" id="UYYA01004287">
    <property type="protein sequence ID" value="VDM60965.1"/>
    <property type="molecule type" value="Genomic_DNA"/>
</dbReference>
<dbReference type="Pfam" id="PF00400">
    <property type="entry name" value="WD40"/>
    <property type="match status" value="1"/>
</dbReference>
<dbReference type="Pfam" id="PF02751">
    <property type="entry name" value="TFIIA_gamma_C"/>
    <property type="match status" value="2"/>
</dbReference>
<dbReference type="Proteomes" id="UP000267027">
    <property type="component" value="Unassembled WGS sequence"/>
</dbReference>
<evidence type="ECO:0000256" key="3">
    <source>
        <dbReference type="ARBA" id="ARBA00023015"/>
    </source>
</evidence>
<feature type="domain" description="Transcription initiation factor IIA gamma subunit N-terminal" evidence="7">
    <location>
        <begin position="292"/>
        <end position="338"/>
    </location>
</feature>
<accession>A0A158PJY7</accession>
<comment type="similarity">
    <text evidence="2">Belongs to the TFIIA subunit 2 family.</text>
</comment>
<dbReference type="WBParaSite" id="ACOC_0000937901-mRNA-1">
    <property type="protein sequence ID" value="ACOC_0000937901-mRNA-1"/>
    <property type="gene ID" value="ACOC_0000937901"/>
</dbReference>
<dbReference type="SUPFAM" id="SSF50784">
    <property type="entry name" value="Transcription factor IIA (TFIIA), beta-barrel domain"/>
    <property type="match status" value="2"/>
</dbReference>
<dbReference type="GO" id="GO:0005672">
    <property type="term" value="C:transcription factor TFIIA complex"/>
    <property type="evidence" value="ECO:0007669"/>
    <property type="project" value="InterPro"/>
</dbReference>
<reference evidence="11" key="1">
    <citation type="submission" date="2016-04" db="UniProtKB">
        <authorList>
            <consortium name="WormBaseParasite"/>
        </authorList>
    </citation>
    <scope>IDENTIFICATION</scope>
</reference>
<dbReference type="STRING" id="334426.A0A158PJY7"/>
<dbReference type="InterPro" id="IPR036322">
    <property type="entry name" value="WD40_repeat_dom_sf"/>
</dbReference>
<dbReference type="CDD" id="cd10014">
    <property type="entry name" value="TFIIA_gamma_C"/>
    <property type="match status" value="2"/>
</dbReference>
<dbReference type="SMART" id="SM00320">
    <property type="entry name" value="WD40"/>
    <property type="match status" value="5"/>
</dbReference>
<evidence type="ECO:0000313" key="9">
    <source>
        <dbReference type="EMBL" id="VDM60965.1"/>
    </source>
</evidence>